<keyword evidence="4" id="KW-1185">Reference proteome</keyword>
<evidence type="ECO:0000313" key="4">
    <source>
        <dbReference type="Proteomes" id="UP000037069"/>
    </source>
</evidence>
<accession>A0A0L0CAR7</accession>
<evidence type="ECO:0000313" key="3">
    <source>
        <dbReference type="EMBL" id="KNC29341.1"/>
    </source>
</evidence>
<dbReference type="GO" id="GO:0004140">
    <property type="term" value="F:dephospho-CoA kinase activity"/>
    <property type="evidence" value="ECO:0007669"/>
    <property type="project" value="InterPro"/>
</dbReference>
<evidence type="ECO:0000256" key="2">
    <source>
        <dbReference type="ARBA" id="ARBA00022840"/>
    </source>
</evidence>
<keyword evidence="1" id="KW-0547">Nucleotide-binding</keyword>
<dbReference type="InterPro" id="IPR027417">
    <property type="entry name" value="P-loop_NTPase"/>
</dbReference>
<reference evidence="3 4" key="1">
    <citation type="journal article" date="2015" name="Nat. Commun.">
        <title>Lucilia cuprina genome unlocks parasitic fly biology to underpin future interventions.</title>
        <authorList>
            <person name="Anstead C.A."/>
            <person name="Korhonen P.K."/>
            <person name="Young N.D."/>
            <person name="Hall R.S."/>
            <person name="Jex A.R."/>
            <person name="Murali S.C."/>
            <person name="Hughes D.S."/>
            <person name="Lee S.F."/>
            <person name="Perry T."/>
            <person name="Stroehlein A.J."/>
            <person name="Ansell B.R."/>
            <person name="Breugelmans B."/>
            <person name="Hofmann A."/>
            <person name="Qu J."/>
            <person name="Dugan S."/>
            <person name="Lee S.L."/>
            <person name="Chao H."/>
            <person name="Dinh H."/>
            <person name="Han Y."/>
            <person name="Doddapaneni H.V."/>
            <person name="Worley K.C."/>
            <person name="Muzny D.M."/>
            <person name="Ioannidis P."/>
            <person name="Waterhouse R.M."/>
            <person name="Zdobnov E.M."/>
            <person name="James P.J."/>
            <person name="Bagnall N.H."/>
            <person name="Kotze A.C."/>
            <person name="Gibbs R.A."/>
            <person name="Richards S."/>
            <person name="Batterham P."/>
            <person name="Gasser R.B."/>
        </authorList>
    </citation>
    <scope>NUCLEOTIDE SEQUENCE [LARGE SCALE GENOMIC DNA]</scope>
    <source>
        <strain evidence="3 4">LS</strain>
        <tissue evidence="3">Full body</tissue>
    </source>
</reference>
<sequence length="63" mass="7050">MYQPKPHLLAEPYIVGLTGGITSGKCKMARRFANIGGYVMDCDKIVHDINKPGVWWNTLVMTL</sequence>
<dbReference type="Proteomes" id="UP000037069">
    <property type="component" value="Unassembled WGS sequence"/>
</dbReference>
<dbReference type="GO" id="GO:0005524">
    <property type="term" value="F:ATP binding"/>
    <property type="evidence" value="ECO:0007669"/>
    <property type="project" value="UniProtKB-KW"/>
</dbReference>
<dbReference type="OrthoDB" id="330671at2759"/>
<dbReference type="GO" id="GO:0015937">
    <property type="term" value="P:coenzyme A biosynthetic process"/>
    <property type="evidence" value="ECO:0007669"/>
    <property type="project" value="InterPro"/>
</dbReference>
<gene>
    <name evidence="3" type="ORF">FF38_05252</name>
</gene>
<dbReference type="Pfam" id="PF01121">
    <property type="entry name" value="CoaE"/>
    <property type="match status" value="1"/>
</dbReference>
<comment type="caution">
    <text evidence="3">The sequence shown here is derived from an EMBL/GenBank/DDBJ whole genome shotgun (WGS) entry which is preliminary data.</text>
</comment>
<dbReference type="PROSITE" id="PS51219">
    <property type="entry name" value="DPCK"/>
    <property type="match status" value="1"/>
</dbReference>
<dbReference type="Gene3D" id="3.40.50.300">
    <property type="entry name" value="P-loop containing nucleotide triphosphate hydrolases"/>
    <property type="match status" value="1"/>
</dbReference>
<keyword evidence="2" id="KW-0067">ATP-binding</keyword>
<dbReference type="AlphaFoldDB" id="A0A0L0CAR7"/>
<dbReference type="EMBL" id="JRES01000675">
    <property type="protein sequence ID" value="KNC29341.1"/>
    <property type="molecule type" value="Genomic_DNA"/>
</dbReference>
<proteinExistence type="predicted"/>
<organism evidence="3 4">
    <name type="scientific">Lucilia cuprina</name>
    <name type="common">Green bottle fly</name>
    <name type="synonym">Australian sheep blowfly</name>
    <dbReference type="NCBI Taxonomy" id="7375"/>
    <lineage>
        <taxon>Eukaryota</taxon>
        <taxon>Metazoa</taxon>
        <taxon>Ecdysozoa</taxon>
        <taxon>Arthropoda</taxon>
        <taxon>Hexapoda</taxon>
        <taxon>Insecta</taxon>
        <taxon>Pterygota</taxon>
        <taxon>Neoptera</taxon>
        <taxon>Endopterygota</taxon>
        <taxon>Diptera</taxon>
        <taxon>Brachycera</taxon>
        <taxon>Muscomorpha</taxon>
        <taxon>Oestroidea</taxon>
        <taxon>Calliphoridae</taxon>
        <taxon>Luciliinae</taxon>
        <taxon>Lucilia</taxon>
    </lineage>
</organism>
<dbReference type="InterPro" id="IPR001977">
    <property type="entry name" value="Depp_CoAkinase"/>
</dbReference>
<dbReference type="STRING" id="7375.A0A0L0CAR7"/>
<evidence type="ECO:0000256" key="1">
    <source>
        <dbReference type="ARBA" id="ARBA00022741"/>
    </source>
</evidence>
<name>A0A0L0CAR7_LUCCU</name>
<evidence type="ECO:0008006" key="5">
    <source>
        <dbReference type="Google" id="ProtNLM"/>
    </source>
</evidence>
<protein>
    <recommendedName>
        <fullName evidence="5">Dephospho-CoA kinase domain-containing protein</fullName>
    </recommendedName>
</protein>